<evidence type="ECO:0000313" key="3">
    <source>
        <dbReference type="Proteomes" id="UP001153269"/>
    </source>
</evidence>
<dbReference type="AlphaFoldDB" id="A0A9N7W469"/>
<feature type="compositionally biased region" description="Polar residues" evidence="1">
    <location>
        <begin position="104"/>
        <end position="113"/>
    </location>
</feature>
<feature type="compositionally biased region" description="Gly residues" evidence="1">
    <location>
        <begin position="124"/>
        <end position="133"/>
    </location>
</feature>
<accession>A0A9N7W469</accession>
<evidence type="ECO:0000256" key="1">
    <source>
        <dbReference type="SAM" id="MobiDB-lite"/>
    </source>
</evidence>
<organism evidence="2 3">
    <name type="scientific">Pleuronectes platessa</name>
    <name type="common">European plaice</name>
    <dbReference type="NCBI Taxonomy" id="8262"/>
    <lineage>
        <taxon>Eukaryota</taxon>
        <taxon>Metazoa</taxon>
        <taxon>Chordata</taxon>
        <taxon>Craniata</taxon>
        <taxon>Vertebrata</taxon>
        <taxon>Euteleostomi</taxon>
        <taxon>Actinopterygii</taxon>
        <taxon>Neopterygii</taxon>
        <taxon>Teleostei</taxon>
        <taxon>Neoteleostei</taxon>
        <taxon>Acanthomorphata</taxon>
        <taxon>Carangaria</taxon>
        <taxon>Pleuronectiformes</taxon>
        <taxon>Pleuronectoidei</taxon>
        <taxon>Pleuronectidae</taxon>
        <taxon>Pleuronectes</taxon>
    </lineage>
</organism>
<dbReference type="Proteomes" id="UP001153269">
    <property type="component" value="Unassembled WGS sequence"/>
</dbReference>
<dbReference type="EMBL" id="CADEAL010004464">
    <property type="protein sequence ID" value="CAB1460166.1"/>
    <property type="molecule type" value="Genomic_DNA"/>
</dbReference>
<sequence>MAGYKRAKGLPGRVSQEGGGVIVEGEGEEEGSLDRRGGGGQADESAPKHDAASRLQPSGLLSRQSLSLVSAPPAGSPSHDPPPGQWADGVRSWVRKQRGDKCFQVNSPVSGDQSHQRKVLPGLFGLGGRGMRGGRTERWRGSGRGEQKKAREKGSGGSEERKAKGRVRDGRKVAEGEEGRAGKGGEGAKRVFSVASWQATTC</sequence>
<gene>
    <name evidence="2" type="ORF">PLEPLA_LOCUS48003</name>
</gene>
<feature type="compositionally biased region" description="Polar residues" evidence="1">
    <location>
        <begin position="55"/>
        <end position="68"/>
    </location>
</feature>
<feature type="compositionally biased region" description="Basic and acidic residues" evidence="1">
    <location>
        <begin position="134"/>
        <end position="189"/>
    </location>
</feature>
<feature type="region of interest" description="Disordered" evidence="1">
    <location>
        <begin position="1"/>
        <end position="190"/>
    </location>
</feature>
<evidence type="ECO:0000313" key="2">
    <source>
        <dbReference type="EMBL" id="CAB1460166.1"/>
    </source>
</evidence>
<keyword evidence="3" id="KW-1185">Reference proteome</keyword>
<proteinExistence type="predicted"/>
<reference evidence="2" key="1">
    <citation type="submission" date="2020-03" db="EMBL/GenBank/DDBJ databases">
        <authorList>
            <person name="Weist P."/>
        </authorList>
    </citation>
    <scope>NUCLEOTIDE SEQUENCE</scope>
</reference>
<protein>
    <submittedName>
        <fullName evidence="2">Uncharacterized protein</fullName>
    </submittedName>
</protein>
<comment type="caution">
    <text evidence="2">The sequence shown here is derived from an EMBL/GenBank/DDBJ whole genome shotgun (WGS) entry which is preliminary data.</text>
</comment>
<name>A0A9N7W469_PLEPL</name>